<feature type="compositionally biased region" description="Basic and acidic residues" evidence="1">
    <location>
        <begin position="23"/>
        <end position="49"/>
    </location>
</feature>
<feature type="compositionally biased region" description="Basic and acidic residues" evidence="1">
    <location>
        <begin position="1"/>
        <end position="10"/>
    </location>
</feature>
<dbReference type="Proteomes" id="UP001620626">
    <property type="component" value="Unassembled WGS sequence"/>
</dbReference>
<comment type="caution">
    <text evidence="2">The sequence shown here is derived from an EMBL/GenBank/DDBJ whole genome shotgun (WGS) entry which is preliminary data.</text>
</comment>
<accession>A0ABD2MDG2</accession>
<proteinExistence type="predicted"/>
<gene>
    <name evidence="2" type="ORF">niasHT_001323</name>
</gene>
<sequence length="193" mass="21400">MKSKGREHQIKAAKKSTASAAAGERKFSRGSNDEAKEREGGQGKEKREMAEGGGGLALKIWGQICGHILLPWLLNVQQLNLQIGTYLQQIFNFIKNLKAPFASSFTGMLLQSPIDVAKAFCSELELHVQNYTMTAEITDSSNLTEILASAKRAIKIWCQVAANEAELQLIIEHMALFRDEYSQKNVVLAFETL</sequence>
<dbReference type="AlphaFoldDB" id="A0ABD2MDG2"/>
<organism evidence="2 3">
    <name type="scientific">Heterodera trifolii</name>
    <dbReference type="NCBI Taxonomy" id="157864"/>
    <lineage>
        <taxon>Eukaryota</taxon>
        <taxon>Metazoa</taxon>
        <taxon>Ecdysozoa</taxon>
        <taxon>Nematoda</taxon>
        <taxon>Chromadorea</taxon>
        <taxon>Rhabditida</taxon>
        <taxon>Tylenchina</taxon>
        <taxon>Tylenchomorpha</taxon>
        <taxon>Tylenchoidea</taxon>
        <taxon>Heteroderidae</taxon>
        <taxon>Heteroderinae</taxon>
        <taxon>Heterodera</taxon>
    </lineage>
</organism>
<dbReference type="EMBL" id="JBICBT010000035">
    <property type="protein sequence ID" value="KAL3125338.1"/>
    <property type="molecule type" value="Genomic_DNA"/>
</dbReference>
<protein>
    <submittedName>
        <fullName evidence="2">Uncharacterized protein</fullName>
    </submittedName>
</protein>
<evidence type="ECO:0000313" key="3">
    <source>
        <dbReference type="Proteomes" id="UP001620626"/>
    </source>
</evidence>
<evidence type="ECO:0000256" key="1">
    <source>
        <dbReference type="SAM" id="MobiDB-lite"/>
    </source>
</evidence>
<keyword evidence="3" id="KW-1185">Reference proteome</keyword>
<name>A0ABD2MDG2_9BILA</name>
<reference evidence="2 3" key="1">
    <citation type="submission" date="2024-10" db="EMBL/GenBank/DDBJ databases">
        <authorList>
            <person name="Kim D."/>
        </authorList>
    </citation>
    <scope>NUCLEOTIDE SEQUENCE [LARGE SCALE GENOMIC DNA]</scope>
    <source>
        <strain evidence="2">BH-2024</strain>
    </source>
</reference>
<evidence type="ECO:0000313" key="2">
    <source>
        <dbReference type="EMBL" id="KAL3125338.1"/>
    </source>
</evidence>
<feature type="region of interest" description="Disordered" evidence="1">
    <location>
        <begin position="1"/>
        <end position="49"/>
    </location>
</feature>